<gene>
    <name evidence="6" type="ORF">LCGC14_2665520</name>
</gene>
<dbReference type="Pfam" id="PF00501">
    <property type="entry name" value="AMP-binding"/>
    <property type="match status" value="1"/>
</dbReference>
<dbReference type="InterPro" id="IPR045851">
    <property type="entry name" value="AMP-bd_C_sf"/>
</dbReference>
<dbReference type="AlphaFoldDB" id="A0A0F9CHJ0"/>
<keyword evidence="2" id="KW-0276">Fatty acid metabolism</keyword>
<dbReference type="GO" id="GO:0016020">
    <property type="term" value="C:membrane"/>
    <property type="evidence" value="ECO:0007669"/>
    <property type="project" value="TreeGrafter"/>
</dbReference>
<name>A0A0F9CHJ0_9ZZZZ</name>
<dbReference type="PANTHER" id="PTHR43272">
    <property type="entry name" value="LONG-CHAIN-FATTY-ACID--COA LIGASE"/>
    <property type="match status" value="1"/>
</dbReference>
<dbReference type="GO" id="GO:0005783">
    <property type="term" value="C:endoplasmic reticulum"/>
    <property type="evidence" value="ECO:0007669"/>
    <property type="project" value="TreeGrafter"/>
</dbReference>
<evidence type="ECO:0000259" key="5">
    <source>
        <dbReference type="Pfam" id="PF00501"/>
    </source>
</evidence>
<comment type="caution">
    <text evidence="6">The sequence shown here is derived from an EMBL/GenBank/DDBJ whole genome shotgun (WGS) entry which is preliminary data.</text>
</comment>
<proteinExistence type="predicted"/>
<keyword evidence="3" id="KW-0443">Lipid metabolism</keyword>
<dbReference type="SUPFAM" id="SSF56801">
    <property type="entry name" value="Acetyl-CoA synthetase-like"/>
    <property type="match status" value="1"/>
</dbReference>
<feature type="non-terminal residue" evidence="6">
    <location>
        <position position="1"/>
    </location>
</feature>
<reference evidence="6" key="1">
    <citation type="journal article" date="2015" name="Nature">
        <title>Complex archaea that bridge the gap between prokaryotes and eukaryotes.</title>
        <authorList>
            <person name="Spang A."/>
            <person name="Saw J.H."/>
            <person name="Jorgensen S.L."/>
            <person name="Zaremba-Niedzwiedzka K."/>
            <person name="Martijn J."/>
            <person name="Lind A.E."/>
            <person name="van Eijk R."/>
            <person name="Schleper C."/>
            <person name="Guy L."/>
            <person name="Ettema T.J."/>
        </authorList>
    </citation>
    <scope>NUCLEOTIDE SEQUENCE</scope>
</reference>
<keyword evidence="1" id="KW-0436">Ligase</keyword>
<accession>A0A0F9CHJ0</accession>
<dbReference type="InterPro" id="IPR042099">
    <property type="entry name" value="ANL_N_sf"/>
</dbReference>
<feature type="domain" description="AMP-dependent synthetase/ligase" evidence="5">
    <location>
        <begin position="11"/>
        <end position="92"/>
    </location>
</feature>
<dbReference type="EMBL" id="LAZR01046598">
    <property type="protein sequence ID" value="KKK96161.1"/>
    <property type="molecule type" value="Genomic_DNA"/>
</dbReference>
<evidence type="ECO:0000256" key="1">
    <source>
        <dbReference type="ARBA" id="ARBA00022598"/>
    </source>
</evidence>
<evidence type="ECO:0000256" key="3">
    <source>
        <dbReference type="ARBA" id="ARBA00023098"/>
    </source>
</evidence>
<evidence type="ECO:0000313" key="6">
    <source>
        <dbReference type="EMBL" id="KKK96161.1"/>
    </source>
</evidence>
<dbReference type="PANTHER" id="PTHR43272:SF32">
    <property type="entry name" value="AMP-DEPENDENT SYNTHETASE_LIGASE DOMAIN-CONTAINING PROTEIN"/>
    <property type="match status" value="1"/>
</dbReference>
<dbReference type="Pfam" id="PF23562">
    <property type="entry name" value="AMP-binding_C_3"/>
    <property type="match status" value="1"/>
</dbReference>
<dbReference type="Gene3D" id="3.30.300.30">
    <property type="match status" value="1"/>
</dbReference>
<evidence type="ECO:0000256" key="2">
    <source>
        <dbReference type="ARBA" id="ARBA00022832"/>
    </source>
</evidence>
<organism evidence="6">
    <name type="scientific">marine sediment metagenome</name>
    <dbReference type="NCBI Taxonomy" id="412755"/>
    <lineage>
        <taxon>unclassified sequences</taxon>
        <taxon>metagenomes</taxon>
        <taxon>ecological metagenomes</taxon>
    </lineage>
</organism>
<dbReference type="GO" id="GO:0004467">
    <property type="term" value="F:long-chain fatty acid-CoA ligase activity"/>
    <property type="evidence" value="ECO:0007669"/>
    <property type="project" value="UniProtKB-EC"/>
</dbReference>
<dbReference type="Gene3D" id="3.40.50.12780">
    <property type="entry name" value="N-terminal domain of ligase-like"/>
    <property type="match status" value="1"/>
</dbReference>
<protein>
    <recommendedName>
        <fullName evidence="5">AMP-dependent synthetase/ligase domain-containing protein</fullName>
    </recommendedName>
</protein>
<evidence type="ECO:0000256" key="4">
    <source>
        <dbReference type="ARBA" id="ARBA00024484"/>
    </source>
</evidence>
<dbReference type="InterPro" id="IPR000873">
    <property type="entry name" value="AMP-dep_synth/lig_dom"/>
</dbReference>
<sequence length="263" mass="29047">RHIRSYLGLGRTTFAISAAAPISAELLGFMRGIGVNIREAWGMSETSGVGTIQRSWGQCDGRIGFPVSGVRTKIAEDGEVLFTGGTIFKGYYKNPKATAETIQDGWLHTGDVGREEADGSITLIDRKKDIMINAAGKNLAPAHIENVIKASPFIKEVVAVADKRPYVTALVQIDMDTVRLWAEGQGIAYTTFRSLAEHPKVQELIDAEVARHNRDLARVEQVKKVWLMRKELDHDDGEVTATMKVRRAKVYEVYAGEIDALYT</sequence>
<comment type="catalytic activity">
    <reaction evidence="4">
        <text>a long-chain fatty acid + ATP + CoA = a long-chain fatty acyl-CoA + AMP + diphosphate</text>
        <dbReference type="Rhea" id="RHEA:15421"/>
        <dbReference type="ChEBI" id="CHEBI:30616"/>
        <dbReference type="ChEBI" id="CHEBI:33019"/>
        <dbReference type="ChEBI" id="CHEBI:57287"/>
        <dbReference type="ChEBI" id="CHEBI:57560"/>
        <dbReference type="ChEBI" id="CHEBI:83139"/>
        <dbReference type="ChEBI" id="CHEBI:456215"/>
        <dbReference type="EC" id="6.2.1.3"/>
    </reaction>
    <physiologicalReaction direction="left-to-right" evidence="4">
        <dbReference type="Rhea" id="RHEA:15422"/>
    </physiologicalReaction>
</comment>